<dbReference type="Proteomes" id="UP000663880">
    <property type="component" value="Unassembled WGS sequence"/>
</dbReference>
<dbReference type="SUPFAM" id="SSF51445">
    <property type="entry name" value="(Trans)glycosidases"/>
    <property type="match status" value="1"/>
</dbReference>
<dbReference type="Pfam" id="PF00728">
    <property type="entry name" value="Glyco_hydro_20"/>
    <property type="match status" value="1"/>
</dbReference>
<evidence type="ECO:0000256" key="1">
    <source>
        <dbReference type="ARBA" id="ARBA00001231"/>
    </source>
</evidence>
<dbReference type="EC" id="3.2.1.52" evidence="3"/>
<evidence type="ECO:0000256" key="3">
    <source>
        <dbReference type="ARBA" id="ARBA00012663"/>
    </source>
</evidence>
<dbReference type="EMBL" id="CAJOBZ010000046">
    <property type="protein sequence ID" value="CAF4912431.1"/>
    <property type="molecule type" value="Genomic_DNA"/>
</dbReference>
<organism evidence="6 7">
    <name type="scientific">Pieris macdunnoughi</name>
    <dbReference type="NCBI Taxonomy" id="345717"/>
    <lineage>
        <taxon>Eukaryota</taxon>
        <taxon>Metazoa</taxon>
        <taxon>Ecdysozoa</taxon>
        <taxon>Arthropoda</taxon>
        <taxon>Hexapoda</taxon>
        <taxon>Insecta</taxon>
        <taxon>Pterygota</taxon>
        <taxon>Neoptera</taxon>
        <taxon>Endopterygota</taxon>
        <taxon>Lepidoptera</taxon>
        <taxon>Glossata</taxon>
        <taxon>Ditrysia</taxon>
        <taxon>Papilionoidea</taxon>
        <taxon>Pieridae</taxon>
        <taxon>Pierinae</taxon>
        <taxon>Pieris</taxon>
    </lineage>
</organism>
<dbReference type="GO" id="GO:0005975">
    <property type="term" value="P:carbohydrate metabolic process"/>
    <property type="evidence" value="ECO:0007669"/>
    <property type="project" value="InterPro"/>
</dbReference>
<protein>
    <recommendedName>
        <fullName evidence="3">beta-N-acetylhexosaminidase</fullName>
        <ecNumber evidence="3">3.2.1.52</ecNumber>
    </recommendedName>
</protein>
<dbReference type="InterPro" id="IPR017853">
    <property type="entry name" value="GH"/>
</dbReference>
<reference evidence="6" key="1">
    <citation type="submission" date="2021-02" db="EMBL/GenBank/DDBJ databases">
        <authorList>
            <person name="Steward A R."/>
        </authorList>
    </citation>
    <scope>NUCLEOTIDE SEQUENCE</scope>
</reference>
<evidence type="ECO:0000256" key="4">
    <source>
        <dbReference type="ARBA" id="ARBA00022801"/>
    </source>
</evidence>
<dbReference type="InterPro" id="IPR015883">
    <property type="entry name" value="Glyco_hydro_20_cat"/>
</dbReference>
<dbReference type="PANTHER" id="PTHR21040:SF8">
    <property type="entry name" value="BCDNA.GH04120"/>
    <property type="match status" value="1"/>
</dbReference>
<sequence>METKSKLSLDNVIVHFDFKGSPPKMSYLTTLLPKLKYLGVTGLLMEYEDMFPYEDKLVNLSARNCYEKSELFEFVSLATQSGLEIIPLIQTFGHMEHALKLKQFQHLREEPLYPDSICPSRVESQDLIKNMIEQVATFHNDIAPLKRFHIGCDEVYHINKCHLCKRRGLKDIEIFVKHVKIVTDIVKKISPNTTVLIWDDGLRDVPIYKWDNFIKNLSVEPVYWDYRPSLSVSHVSLMKYYYSFQNIWIASAYKGADGRVATFPDIKKRFLNNFSWLSIINNYKFGGTTDLYSFKGIILTGWSRYSHMDPPCELFHNAIPSLFVNLLLVKHFKENGYSDADDELNFTDYFDKYLKNKFNSVLECNKVTINYIDPSRCKFDGKEIFQLHLHLNRLFSDVTYNMNDEVRGLSAVDYYSKTHNTNVNNVNKDLEWTNTTIKELLQIEHRLRQILLQYYDVPSVNEYLNYKLYNCKKTIFSLSKHLKDMLKTRTWDRGPYN</sequence>
<dbReference type="CDD" id="cd06565">
    <property type="entry name" value="GH20_GcnA-like"/>
    <property type="match status" value="1"/>
</dbReference>
<name>A0A821VSL4_9NEOP</name>
<accession>A0A821VSL4</accession>
<evidence type="ECO:0000313" key="7">
    <source>
        <dbReference type="Proteomes" id="UP000663880"/>
    </source>
</evidence>
<keyword evidence="7" id="KW-1185">Reference proteome</keyword>
<dbReference type="InterPro" id="IPR038901">
    <property type="entry name" value="HEXDC-like"/>
</dbReference>
<comment type="caution">
    <text evidence="6">The sequence shown here is derived from an EMBL/GenBank/DDBJ whole genome shotgun (WGS) entry which is preliminary data.</text>
</comment>
<evidence type="ECO:0000313" key="6">
    <source>
        <dbReference type="EMBL" id="CAF4912431.1"/>
    </source>
</evidence>
<comment type="similarity">
    <text evidence="2">Belongs to the glycosyl hydrolase 20 family.</text>
</comment>
<dbReference type="AlphaFoldDB" id="A0A821VSL4"/>
<dbReference type="OrthoDB" id="10023921at2759"/>
<proteinExistence type="inferred from homology"/>
<dbReference type="PANTHER" id="PTHR21040">
    <property type="entry name" value="BCDNA.GH04120"/>
    <property type="match status" value="1"/>
</dbReference>
<keyword evidence="4" id="KW-0378">Hydrolase</keyword>
<dbReference type="GO" id="GO:0004563">
    <property type="term" value="F:beta-N-acetylhexosaminidase activity"/>
    <property type="evidence" value="ECO:0007669"/>
    <property type="project" value="UniProtKB-EC"/>
</dbReference>
<gene>
    <name evidence="6" type="ORF">PMACD_LOCUS12262</name>
</gene>
<evidence type="ECO:0000259" key="5">
    <source>
        <dbReference type="Pfam" id="PF00728"/>
    </source>
</evidence>
<evidence type="ECO:0000256" key="2">
    <source>
        <dbReference type="ARBA" id="ARBA00006285"/>
    </source>
</evidence>
<feature type="domain" description="Glycoside hydrolase family 20 catalytic" evidence="5">
    <location>
        <begin position="61"/>
        <end position="206"/>
    </location>
</feature>
<comment type="catalytic activity">
    <reaction evidence="1">
        <text>Hydrolysis of terminal non-reducing N-acetyl-D-hexosamine residues in N-acetyl-beta-D-hexosaminides.</text>
        <dbReference type="EC" id="3.2.1.52"/>
    </reaction>
</comment>
<dbReference type="Gene3D" id="3.20.20.80">
    <property type="entry name" value="Glycosidases"/>
    <property type="match status" value="1"/>
</dbReference>